<dbReference type="Proteomes" id="UP000284057">
    <property type="component" value="Unassembled WGS sequence"/>
</dbReference>
<sequence>MTAARIARVRCWARGHELVSFAVSPTAALLVCLRCGDTRRIPHSPLAAPTLLESAAARGVALVDEQTLADLQTAHAVEQALANRGGEP</sequence>
<comment type="caution">
    <text evidence="1">The sequence shown here is derived from an EMBL/GenBank/DDBJ whole genome shotgun (WGS) entry which is preliminary data.</text>
</comment>
<reference evidence="1 2" key="1">
    <citation type="submission" date="2018-09" db="EMBL/GenBank/DDBJ databases">
        <title>Isolation, diversity and antifungal activity of actinobacteria from wheat.</title>
        <authorList>
            <person name="Han C."/>
        </authorList>
    </citation>
    <scope>NUCLEOTIDE SEQUENCE [LARGE SCALE GENOMIC DNA]</scope>
    <source>
        <strain evidence="1 2">NEAU-YY265</strain>
    </source>
</reference>
<gene>
    <name evidence="1" type="ORF">DY240_15700</name>
</gene>
<organism evidence="1 2">
    <name type="scientific">Jiangella rhizosphaerae</name>
    <dbReference type="NCBI Taxonomy" id="2293569"/>
    <lineage>
        <taxon>Bacteria</taxon>
        <taxon>Bacillati</taxon>
        <taxon>Actinomycetota</taxon>
        <taxon>Actinomycetes</taxon>
        <taxon>Jiangellales</taxon>
        <taxon>Jiangellaceae</taxon>
        <taxon>Jiangella</taxon>
    </lineage>
</organism>
<accession>A0A418KPY0</accession>
<evidence type="ECO:0000313" key="2">
    <source>
        <dbReference type="Proteomes" id="UP000284057"/>
    </source>
</evidence>
<proteinExistence type="predicted"/>
<name>A0A418KPY0_9ACTN</name>
<evidence type="ECO:0000313" key="1">
    <source>
        <dbReference type="EMBL" id="RIQ21265.1"/>
    </source>
</evidence>
<protein>
    <submittedName>
        <fullName evidence="1">Uncharacterized protein</fullName>
    </submittedName>
</protein>
<keyword evidence="2" id="KW-1185">Reference proteome</keyword>
<dbReference type="AlphaFoldDB" id="A0A418KPY0"/>
<dbReference type="RefSeq" id="WP_119660792.1">
    <property type="nucleotide sequence ID" value="NZ_QUAL01000152.1"/>
</dbReference>
<dbReference type="EMBL" id="QUAL01000152">
    <property type="protein sequence ID" value="RIQ21265.1"/>
    <property type="molecule type" value="Genomic_DNA"/>
</dbReference>